<keyword evidence="2" id="KW-1185">Reference proteome</keyword>
<reference evidence="1 2" key="1">
    <citation type="submission" date="2019-10" db="EMBL/GenBank/DDBJ databases">
        <title>Characterization of a new Citrobacter species.</title>
        <authorList>
            <person name="Goncalves Ribeiro T."/>
            <person name="Izdebski R."/>
            <person name="Urbanowicz P."/>
            <person name="Carmeli Y."/>
            <person name="Gniadkowski M."/>
            <person name="Peixe L."/>
        </authorList>
    </citation>
    <scope>NUCLEOTIDE SEQUENCE [LARGE SCALE GENOMIC DNA]</scope>
    <source>
        <strain evidence="1 2">NMI7905_11</strain>
    </source>
</reference>
<comment type="caution">
    <text evidence="1">The sequence shown here is derived from an EMBL/GenBank/DDBJ whole genome shotgun (WGS) entry which is preliminary data.</text>
</comment>
<name>A0A6L5EHC9_9ENTR</name>
<accession>A0A6L5EHC9</accession>
<dbReference type="RefSeq" id="WP_152405593.1">
    <property type="nucleotide sequence ID" value="NZ_WHIY01000034.1"/>
</dbReference>
<dbReference type="Proteomes" id="UP000475079">
    <property type="component" value="Unassembled WGS sequence"/>
</dbReference>
<sequence length="278" mass="32688">MMNIDQDFIRTTVLSFHRSLMRDGFLCDHSELLPLNGNYDDEVYQKIYALKYLPAYYFEYCILANSLQKRLSKNNVTDVNIASMGCGLYPDYFALLHNLDGINFNYYGYDVCRWKARRLLPEGNDNLYLTLRSVNQISTKILGKFDVFIFPKSIKDIEQSSDIEHLAQEISKTKKDKLYFLNSYVNTSLDQTSAHVNIFEHIHNELIRHDFQTADKHTVTQYMGHANTGLKAIDVHFDYPKECIVLCQDKDNECRCKVRDYPILTNRYLDYQILEYTR</sequence>
<evidence type="ECO:0008006" key="3">
    <source>
        <dbReference type="Google" id="ProtNLM"/>
    </source>
</evidence>
<evidence type="ECO:0000313" key="1">
    <source>
        <dbReference type="EMBL" id="MPQ54611.1"/>
    </source>
</evidence>
<proteinExistence type="predicted"/>
<organism evidence="1 2">
    <name type="scientific">Citrobacter telavivensis</name>
    <dbReference type="NCBI Taxonomy" id="2653932"/>
    <lineage>
        <taxon>Bacteria</taxon>
        <taxon>Pseudomonadati</taxon>
        <taxon>Pseudomonadota</taxon>
        <taxon>Gammaproteobacteria</taxon>
        <taxon>Enterobacterales</taxon>
        <taxon>Enterobacteriaceae</taxon>
        <taxon>Citrobacter</taxon>
    </lineage>
</organism>
<gene>
    <name evidence="1" type="ORF">GBB84_27470</name>
</gene>
<dbReference type="AlphaFoldDB" id="A0A6L5EHC9"/>
<dbReference type="EMBL" id="WHIY01000034">
    <property type="protein sequence ID" value="MPQ54611.1"/>
    <property type="molecule type" value="Genomic_DNA"/>
</dbReference>
<protein>
    <recommendedName>
        <fullName evidence="3">Class I SAM-dependent methyltransferase</fullName>
    </recommendedName>
</protein>
<evidence type="ECO:0000313" key="2">
    <source>
        <dbReference type="Proteomes" id="UP000475079"/>
    </source>
</evidence>